<dbReference type="Proteomes" id="UP001056120">
    <property type="component" value="Linkage Group LG22"/>
</dbReference>
<sequence>MDGPDGFSTDSVIFNEGGFDAYLVGGCVRDLILKRTPKDFDVLTTAELKEVTKAFSWCEIVGKRFPICHVHVGDDVVEVSSFSTSARNYSMDPGLTFQQHDGFDEKDHNRWRNSRILRAIRIAARLRFGFSRETSHAIKHLAHSVLLLDKGRHLMEINYMLAYGSAEPSLRQHILFVMVLGDEIRRLICFWVAILAFHMAVLDRPRGPLVVAAFSLAVHNGGDMEEAISIARKLSKPHATTYHELSEPKSLEQKALKKEVLELGSSVLISLHLYLKAVKIFECVNQGKEARFVQKQGSKINYEMLAMGSVQEVRHMFARIVFDTVYPLDLGQR</sequence>
<reference evidence="1 2" key="2">
    <citation type="journal article" date="2022" name="Mol. Ecol. Resour.">
        <title>The genomes of chicory, endive, great burdock and yacon provide insights into Asteraceae paleo-polyploidization history and plant inulin production.</title>
        <authorList>
            <person name="Fan W."/>
            <person name="Wang S."/>
            <person name="Wang H."/>
            <person name="Wang A."/>
            <person name="Jiang F."/>
            <person name="Liu H."/>
            <person name="Zhao H."/>
            <person name="Xu D."/>
            <person name="Zhang Y."/>
        </authorList>
    </citation>
    <scope>NUCLEOTIDE SEQUENCE [LARGE SCALE GENOMIC DNA]</scope>
    <source>
        <strain evidence="2">cv. Yunnan</strain>
        <tissue evidence="1">Leaves</tissue>
    </source>
</reference>
<gene>
    <name evidence="1" type="ORF">L1987_66902</name>
</gene>
<proteinExistence type="predicted"/>
<comment type="caution">
    <text evidence="1">The sequence shown here is derived from an EMBL/GenBank/DDBJ whole genome shotgun (WGS) entry which is preliminary data.</text>
</comment>
<reference evidence="2" key="1">
    <citation type="journal article" date="2022" name="Mol. Ecol. Resour.">
        <title>The genomes of chicory, endive, great burdock and yacon provide insights into Asteraceae palaeo-polyploidization history and plant inulin production.</title>
        <authorList>
            <person name="Fan W."/>
            <person name="Wang S."/>
            <person name="Wang H."/>
            <person name="Wang A."/>
            <person name="Jiang F."/>
            <person name="Liu H."/>
            <person name="Zhao H."/>
            <person name="Xu D."/>
            <person name="Zhang Y."/>
        </authorList>
    </citation>
    <scope>NUCLEOTIDE SEQUENCE [LARGE SCALE GENOMIC DNA]</scope>
    <source>
        <strain evidence="2">cv. Yunnan</strain>
    </source>
</reference>
<dbReference type="EMBL" id="CM042039">
    <property type="protein sequence ID" value="KAI3727093.1"/>
    <property type="molecule type" value="Genomic_DNA"/>
</dbReference>
<protein>
    <submittedName>
        <fullName evidence="1">Uncharacterized protein</fullName>
    </submittedName>
</protein>
<accession>A0ACB9BYK3</accession>
<name>A0ACB9BYK3_9ASTR</name>
<organism evidence="1 2">
    <name type="scientific">Smallanthus sonchifolius</name>
    <dbReference type="NCBI Taxonomy" id="185202"/>
    <lineage>
        <taxon>Eukaryota</taxon>
        <taxon>Viridiplantae</taxon>
        <taxon>Streptophyta</taxon>
        <taxon>Embryophyta</taxon>
        <taxon>Tracheophyta</taxon>
        <taxon>Spermatophyta</taxon>
        <taxon>Magnoliopsida</taxon>
        <taxon>eudicotyledons</taxon>
        <taxon>Gunneridae</taxon>
        <taxon>Pentapetalae</taxon>
        <taxon>asterids</taxon>
        <taxon>campanulids</taxon>
        <taxon>Asterales</taxon>
        <taxon>Asteraceae</taxon>
        <taxon>Asteroideae</taxon>
        <taxon>Heliantheae alliance</taxon>
        <taxon>Millerieae</taxon>
        <taxon>Smallanthus</taxon>
    </lineage>
</organism>
<keyword evidence="2" id="KW-1185">Reference proteome</keyword>
<evidence type="ECO:0000313" key="1">
    <source>
        <dbReference type="EMBL" id="KAI3727093.1"/>
    </source>
</evidence>
<evidence type="ECO:0000313" key="2">
    <source>
        <dbReference type="Proteomes" id="UP001056120"/>
    </source>
</evidence>